<dbReference type="InterPro" id="IPR003599">
    <property type="entry name" value="Ig_sub"/>
</dbReference>
<evidence type="ECO:0000256" key="2">
    <source>
        <dbReference type="SAM" id="MobiDB-lite"/>
    </source>
</evidence>
<dbReference type="GeneID" id="106476440"/>
<dbReference type="RefSeq" id="XP_013792553.2">
    <property type="nucleotide sequence ID" value="XM_013937099.2"/>
</dbReference>
<dbReference type="InterPro" id="IPR036179">
    <property type="entry name" value="Ig-like_dom_sf"/>
</dbReference>
<feature type="region of interest" description="Disordered" evidence="2">
    <location>
        <begin position="375"/>
        <end position="411"/>
    </location>
</feature>
<dbReference type="SMART" id="SM00409">
    <property type="entry name" value="IG"/>
    <property type="match status" value="3"/>
</dbReference>
<keyword evidence="3" id="KW-0472">Membrane</keyword>
<accession>A0ABM1C1E8</accession>
<feature type="domain" description="Ig-like" evidence="4">
    <location>
        <begin position="109"/>
        <end position="195"/>
    </location>
</feature>
<dbReference type="InterPro" id="IPR013783">
    <property type="entry name" value="Ig-like_fold"/>
</dbReference>
<protein>
    <submittedName>
        <fullName evidence="6">Tyrosine-protein kinase-like otk</fullName>
    </submittedName>
</protein>
<reference evidence="6" key="1">
    <citation type="submission" date="2025-08" db="UniProtKB">
        <authorList>
            <consortium name="RefSeq"/>
        </authorList>
    </citation>
    <scope>IDENTIFICATION</scope>
    <source>
        <tissue evidence="6">Muscle</tissue>
    </source>
</reference>
<feature type="transmembrane region" description="Helical" evidence="3">
    <location>
        <begin position="319"/>
        <end position="338"/>
    </location>
</feature>
<dbReference type="InterPro" id="IPR003598">
    <property type="entry name" value="Ig_sub2"/>
</dbReference>
<dbReference type="SUPFAM" id="SSF48726">
    <property type="entry name" value="Immunoglobulin"/>
    <property type="match status" value="3"/>
</dbReference>
<feature type="domain" description="Ig-like" evidence="4">
    <location>
        <begin position="206"/>
        <end position="292"/>
    </location>
</feature>
<evidence type="ECO:0000313" key="6">
    <source>
        <dbReference type="RefSeq" id="XP_013792553.2"/>
    </source>
</evidence>
<evidence type="ECO:0000259" key="4">
    <source>
        <dbReference type="PROSITE" id="PS50835"/>
    </source>
</evidence>
<dbReference type="PANTHER" id="PTHR10075">
    <property type="entry name" value="BASIGIN RELATED"/>
    <property type="match status" value="1"/>
</dbReference>
<dbReference type="Pfam" id="PF13927">
    <property type="entry name" value="Ig_3"/>
    <property type="match status" value="3"/>
</dbReference>
<keyword evidence="3" id="KW-0812">Transmembrane</keyword>
<dbReference type="InterPro" id="IPR007110">
    <property type="entry name" value="Ig-like_dom"/>
</dbReference>
<gene>
    <name evidence="6" type="primary">LOC106476440</name>
</gene>
<dbReference type="SMART" id="SM00406">
    <property type="entry name" value="IGv"/>
    <property type="match status" value="2"/>
</dbReference>
<keyword evidence="1" id="KW-0393">Immunoglobulin domain</keyword>
<feature type="domain" description="Ig-like" evidence="4">
    <location>
        <begin position="20"/>
        <end position="95"/>
    </location>
</feature>
<dbReference type="SMART" id="SM00408">
    <property type="entry name" value="IGc2"/>
    <property type="match status" value="3"/>
</dbReference>
<organism evidence="5 6">
    <name type="scientific">Limulus polyphemus</name>
    <name type="common">Atlantic horseshoe crab</name>
    <dbReference type="NCBI Taxonomy" id="6850"/>
    <lineage>
        <taxon>Eukaryota</taxon>
        <taxon>Metazoa</taxon>
        <taxon>Ecdysozoa</taxon>
        <taxon>Arthropoda</taxon>
        <taxon>Chelicerata</taxon>
        <taxon>Merostomata</taxon>
        <taxon>Xiphosura</taxon>
        <taxon>Limulidae</taxon>
        <taxon>Limulus</taxon>
    </lineage>
</organism>
<evidence type="ECO:0000313" key="5">
    <source>
        <dbReference type="Proteomes" id="UP000694941"/>
    </source>
</evidence>
<evidence type="ECO:0000256" key="1">
    <source>
        <dbReference type="ARBA" id="ARBA00023319"/>
    </source>
</evidence>
<evidence type="ECO:0000256" key="3">
    <source>
        <dbReference type="SAM" id="Phobius"/>
    </source>
</evidence>
<dbReference type="Proteomes" id="UP000694941">
    <property type="component" value="Unplaced"/>
</dbReference>
<name>A0ABM1C1E8_LIMPO</name>
<feature type="compositionally biased region" description="Basic and acidic residues" evidence="2">
    <location>
        <begin position="375"/>
        <end position="396"/>
    </location>
</feature>
<keyword evidence="3" id="KW-1133">Transmembrane helix</keyword>
<dbReference type="PANTHER" id="PTHR10075:SF102">
    <property type="entry name" value="OFF-TRACK2-RELATED"/>
    <property type="match status" value="1"/>
</dbReference>
<keyword evidence="5" id="KW-1185">Reference proteome</keyword>
<dbReference type="InterPro" id="IPR013106">
    <property type="entry name" value="Ig_V-set"/>
</dbReference>
<dbReference type="PROSITE" id="PS50835">
    <property type="entry name" value="IG_LIKE"/>
    <property type="match status" value="3"/>
</dbReference>
<proteinExistence type="predicted"/>
<dbReference type="Gene3D" id="2.60.40.10">
    <property type="entry name" value="Immunoglobulins"/>
    <property type="match status" value="3"/>
</dbReference>
<sequence length="453" mass="50762">MLNVVDDNMHIFHLNYTVQPIIQSHPKRVQADEGKTAKLFCEYLGSPYPITSVHWLKDGKRIETSRSRFVVHPDNGTLFIHGIQLGDSGMYQCEVKTKGFPSIQSSNAPFIVKEKLKFAPPPVSKNLELGSNAKIYCKARGAVPPTVKWTKEGSKYFEWPPHIKDENGTLYFNGVQQSDAGNYTCFASSTQAFINTTIHVEVIVLPTFTVRPAETIAYEGYPIMLHCKATGDPPPSIQWDKDNVLNGFDKKRFQVLPNGTLYISEAHKNDKGKYGCTAGNSGGFRRTEVKLFVESGENYNPNQIGAGLDENTMTKTVTITLGAAAIYMVLVMGLMIWCRFRRAKQKALLLAQTTNEVIKPENGIVVQNADLKEKNGSIKKDRKNERSTKSDGESHSHSSSSHSHHSKRSRSSYDRLLFPRHDLQTIMVLGEKTNWSKALISGFFISILYPWLA</sequence>